<keyword evidence="2" id="KW-1133">Transmembrane helix</keyword>
<name>A0A0G4I4V0_9ALVE</name>
<gene>
    <name evidence="3" type="ORF">Cvel_11018</name>
</gene>
<protein>
    <recommendedName>
        <fullName evidence="4">Transmembrane protein</fullName>
    </recommendedName>
</protein>
<feature type="transmembrane region" description="Helical" evidence="2">
    <location>
        <begin position="76"/>
        <end position="100"/>
    </location>
</feature>
<keyword evidence="2" id="KW-0812">Transmembrane</keyword>
<evidence type="ECO:0008006" key="4">
    <source>
        <dbReference type="Google" id="ProtNLM"/>
    </source>
</evidence>
<organism evidence="3">
    <name type="scientific">Chromera velia CCMP2878</name>
    <dbReference type="NCBI Taxonomy" id="1169474"/>
    <lineage>
        <taxon>Eukaryota</taxon>
        <taxon>Sar</taxon>
        <taxon>Alveolata</taxon>
        <taxon>Colpodellida</taxon>
        <taxon>Chromeraceae</taxon>
        <taxon>Chromera</taxon>
    </lineage>
</organism>
<proteinExistence type="predicted"/>
<accession>A0A0G4I4V0</accession>
<reference evidence="3" key="1">
    <citation type="submission" date="2014-11" db="EMBL/GenBank/DDBJ databases">
        <authorList>
            <person name="Otto D Thomas"/>
            <person name="Naeem Raeece"/>
        </authorList>
    </citation>
    <scope>NUCLEOTIDE SEQUENCE</scope>
</reference>
<feature type="transmembrane region" description="Helical" evidence="2">
    <location>
        <begin position="175"/>
        <end position="194"/>
    </location>
</feature>
<evidence type="ECO:0000313" key="3">
    <source>
        <dbReference type="EMBL" id="CEM52011.1"/>
    </source>
</evidence>
<sequence length="270" mass="29020">MLPTSQGPPRDRKFVGCGPTDMCVCFPCCCCCCFPIETGVKLLGIAQLIFGPIGLIYTFAVGVSPSLARGMGYAPWVYTTLTVIQFLITIASGVTAVMAISKKTVEAAMHWLYVQTGSLVLLLLQLIWLLFHTGSMYMAFKQEAYFQIAIRGGDPNSPEARTIVENIANYSFTAFWIPILCSAVYSVYMVYVAWSLMVRYEQGPPSASGTSVDPRAPAFNNSPAMMAPTYPAAAPTYPAASGQAPPPFVAASPYPQGPAPMAPTAPKQLE</sequence>
<dbReference type="EMBL" id="CDMZ01005121">
    <property type="protein sequence ID" value="CEM52011.1"/>
    <property type="molecule type" value="Genomic_DNA"/>
</dbReference>
<evidence type="ECO:0000256" key="2">
    <source>
        <dbReference type="SAM" id="Phobius"/>
    </source>
</evidence>
<evidence type="ECO:0000256" key="1">
    <source>
        <dbReference type="SAM" id="MobiDB-lite"/>
    </source>
</evidence>
<dbReference type="AlphaFoldDB" id="A0A0G4I4V0"/>
<feature type="transmembrane region" description="Helical" evidence="2">
    <location>
        <begin position="42"/>
        <end position="64"/>
    </location>
</feature>
<dbReference type="VEuPathDB" id="CryptoDB:Cvel_11018"/>
<feature type="transmembrane region" description="Helical" evidence="2">
    <location>
        <begin position="112"/>
        <end position="131"/>
    </location>
</feature>
<feature type="region of interest" description="Disordered" evidence="1">
    <location>
        <begin position="248"/>
        <end position="270"/>
    </location>
</feature>
<keyword evidence="2" id="KW-0472">Membrane</keyword>